<feature type="domain" description="GGDEF" evidence="3">
    <location>
        <begin position="169"/>
        <end position="296"/>
    </location>
</feature>
<dbReference type="EMBL" id="JABBXH010000009">
    <property type="protein sequence ID" value="NMP33449.1"/>
    <property type="molecule type" value="Genomic_DNA"/>
</dbReference>
<dbReference type="InterPro" id="IPR029787">
    <property type="entry name" value="Nucleotide_cyclase"/>
</dbReference>
<organism evidence="4 5">
    <name type="scientific">Thalassotalea algicola</name>
    <dbReference type="NCBI Taxonomy" id="2716224"/>
    <lineage>
        <taxon>Bacteria</taxon>
        <taxon>Pseudomonadati</taxon>
        <taxon>Pseudomonadota</taxon>
        <taxon>Gammaproteobacteria</taxon>
        <taxon>Alteromonadales</taxon>
        <taxon>Colwelliaceae</taxon>
        <taxon>Thalassotalea</taxon>
    </lineage>
</organism>
<comment type="caution">
    <text evidence="4">The sequence shown here is derived from an EMBL/GenBank/DDBJ whole genome shotgun (WGS) entry which is preliminary data.</text>
</comment>
<dbReference type="RefSeq" id="WP_169076771.1">
    <property type="nucleotide sequence ID" value="NZ_JABBXH010000009.1"/>
</dbReference>
<dbReference type="InterPro" id="IPR000160">
    <property type="entry name" value="GGDEF_dom"/>
</dbReference>
<dbReference type="InterPro" id="IPR043128">
    <property type="entry name" value="Rev_trsase/Diguanyl_cyclase"/>
</dbReference>
<dbReference type="NCBIfam" id="TIGR00254">
    <property type="entry name" value="GGDEF"/>
    <property type="match status" value="1"/>
</dbReference>
<protein>
    <recommendedName>
        <fullName evidence="2">diguanylate cyclase</fullName>
        <ecNumber evidence="2">2.7.7.65</ecNumber>
    </recommendedName>
</protein>
<dbReference type="GO" id="GO:0005886">
    <property type="term" value="C:plasma membrane"/>
    <property type="evidence" value="ECO:0007669"/>
    <property type="project" value="TreeGrafter"/>
</dbReference>
<dbReference type="GO" id="GO:0043709">
    <property type="term" value="P:cell adhesion involved in single-species biofilm formation"/>
    <property type="evidence" value="ECO:0007669"/>
    <property type="project" value="TreeGrafter"/>
</dbReference>
<evidence type="ECO:0000256" key="1">
    <source>
        <dbReference type="ARBA" id="ARBA00001946"/>
    </source>
</evidence>
<dbReference type="PANTHER" id="PTHR45138:SF6">
    <property type="entry name" value="DIGUANYLATE CYCLASE DGCN"/>
    <property type="match status" value="1"/>
</dbReference>
<keyword evidence="5" id="KW-1185">Reference proteome</keyword>
<evidence type="ECO:0000259" key="3">
    <source>
        <dbReference type="PROSITE" id="PS50887"/>
    </source>
</evidence>
<dbReference type="GO" id="GO:0052621">
    <property type="term" value="F:diguanylate cyclase activity"/>
    <property type="evidence" value="ECO:0007669"/>
    <property type="project" value="UniProtKB-EC"/>
</dbReference>
<evidence type="ECO:0000313" key="5">
    <source>
        <dbReference type="Proteomes" id="UP000568664"/>
    </source>
</evidence>
<dbReference type="CDD" id="cd01949">
    <property type="entry name" value="GGDEF"/>
    <property type="match status" value="1"/>
</dbReference>
<dbReference type="Pfam" id="PF00990">
    <property type="entry name" value="GGDEF"/>
    <property type="match status" value="1"/>
</dbReference>
<dbReference type="SMART" id="SM00267">
    <property type="entry name" value="GGDEF"/>
    <property type="match status" value="1"/>
</dbReference>
<dbReference type="GO" id="GO:1902201">
    <property type="term" value="P:negative regulation of bacterial-type flagellum-dependent cell motility"/>
    <property type="evidence" value="ECO:0007669"/>
    <property type="project" value="TreeGrafter"/>
</dbReference>
<evidence type="ECO:0000256" key="2">
    <source>
        <dbReference type="ARBA" id="ARBA00012528"/>
    </source>
</evidence>
<dbReference type="Proteomes" id="UP000568664">
    <property type="component" value="Unassembled WGS sequence"/>
</dbReference>
<dbReference type="EC" id="2.7.7.65" evidence="2"/>
<name>A0A7Y0LFS7_9GAMM</name>
<dbReference type="InterPro" id="IPR050469">
    <property type="entry name" value="Diguanylate_Cyclase"/>
</dbReference>
<dbReference type="AlphaFoldDB" id="A0A7Y0LFS7"/>
<gene>
    <name evidence="4" type="ORF">HII17_18030</name>
</gene>
<evidence type="ECO:0000313" key="4">
    <source>
        <dbReference type="EMBL" id="NMP33449.1"/>
    </source>
</evidence>
<dbReference type="FunFam" id="3.30.70.270:FF:000001">
    <property type="entry name" value="Diguanylate cyclase domain protein"/>
    <property type="match status" value="1"/>
</dbReference>
<dbReference type="Gene3D" id="3.30.70.270">
    <property type="match status" value="1"/>
</dbReference>
<proteinExistence type="predicted"/>
<reference evidence="4 5" key="1">
    <citation type="submission" date="2020-04" db="EMBL/GenBank/DDBJ databases">
        <title>Thalassotalea sp. M1531, isolated from the surface of marine red alga.</title>
        <authorList>
            <person name="Pang L."/>
            <person name="Lu D.-C."/>
        </authorList>
    </citation>
    <scope>NUCLEOTIDE SEQUENCE [LARGE SCALE GENOMIC DNA]</scope>
    <source>
        <strain evidence="4 5">M1531</strain>
    </source>
</reference>
<dbReference type="PROSITE" id="PS50887">
    <property type="entry name" value="GGDEF"/>
    <property type="match status" value="1"/>
</dbReference>
<dbReference type="SUPFAM" id="SSF55073">
    <property type="entry name" value="Nucleotide cyclase"/>
    <property type="match status" value="1"/>
</dbReference>
<comment type="cofactor">
    <cofactor evidence="1">
        <name>Mg(2+)</name>
        <dbReference type="ChEBI" id="CHEBI:18420"/>
    </cofactor>
</comment>
<accession>A0A7Y0LFS7</accession>
<sequence>MQTLNLLEQQFSDFNAFRIFESNHVNNNKRGLALLEQLQTTLELDALISKFAMEASKYVEFSGLYFKTGEIEVTLRGSRKGKIERQFILAIGGQSIGTLSYAMNSPLSGSNTKILEELHQYLMHPINNAVMYQRAMMLAMQDGLTGLGNRRYFDEQLKRAMHQAKRNNSLVGILVADLNKFKAINDTYGHSVGDKVLIHFADALRVSVRDSDSIFRFGGDEFVILIEAASKESLDVMYHRIHSAVASDGYLEKYQVSCSLGGTFMNRADTESSFFERADQALYRKKMNMHSALSLV</sequence>
<dbReference type="PANTHER" id="PTHR45138">
    <property type="entry name" value="REGULATORY COMPONENTS OF SENSORY TRANSDUCTION SYSTEM"/>
    <property type="match status" value="1"/>
</dbReference>